<evidence type="ECO:0000256" key="1">
    <source>
        <dbReference type="ARBA" id="ARBA00001946"/>
    </source>
</evidence>
<dbReference type="Proteomes" id="UP001262889">
    <property type="component" value="Unassembled WGS sequence"/>
</dbReference>
<evidence type="ECO:0000256" key="7">
    <source>
        <dbReference type="ARBA" id="ARBA00022842"/>
    </source>
</evidence>
<dbReference type="SUPFAM" id="SSF81301">
    <property type="entry name" value="Nucleotidyltransferase"/>
    <property type="match status" value="1"/>
</dbReference>
<keyword evidence="10" id="KW-1185">Reference proteome</keyword>
<comment type="caution">
    <text evidence="9">The sequence shown here is derived from an EMBL/GenBank/DDBJ whole genome shotgun (WGS) entry which is preliminary data.</text>
</comment>
<dbReference type="RefSeq" id="WP_311536612.1">
    <property type="nucleotide sequence ID" value="NZ_JAVRHQ010000068.1"/>
</dbReference>
<organism evidence="9 10">
    <name type="scientific">Autumnicola tepida</name>
    <dbReference type="NCBI Taxonomy" id="3075595"/>
    <lineage>
        <taxon>Bacteria</taxon>
        <taxon>Pseudomonadati</taxon>
        <taxon>Bacteroidota</taxon>
        <taxon>Flavobacteriia</taxon>
        <taxon>Flavobacteriales</taxon>
        <taxon>Flavobacteriaceae</taxon>
        <taxon>Autumnicola</taxon>
    </lineage>
</organism>
<dbReference type="PANTHER" id="PTHR33571:SF12">
    <property type="entry name" value="BSL3053 PROTEIN"/>
    <property type="match status" value="1"/>
</dbReference>
<dbReference type="CDD" id="cd05403">
    <property type="entry name" value="NT_KNTase_like"/>
    <property type="match status" value="1"/>
</dbReference>
<evidence type="ECO:0000256" key="6">
    <source>
        <dbReference type="ARBA" id="ARBA00022840"/>
    </source>
</evidence>
<evidence type="ECO:0000313" key="10">
    <source>
        <dbReference type="Proteomes" id="UP001262889"/>
    </source>
</evidence>
<accession>A0ABU3CFG2</accession>
<evidence type="ECO:0000313" key="9">
    <source>
        <dbReference type="EMBL" id="MDT0644998.1"/>
    </source>
</evidence>
<keyword evidence="4" id="KW-0479">Metal-binding</keyword>
<gene>
    <name evidence="9" type="ORF">RM553_19350</name>
</gene>
<keyword evidence="7" id="KW-0460">Magnesium</keyword>
<reference evidence="9 10" key="1">
    <citation type="submission" date="2023-09" db="EMBL/GenBank/DDBJ databases">
        <authorList>
            <person name="Rey-Velasco X."/>
        </authorList>
    </citation>
    <scope>NUCLEOTIDE SEQUENCE [LARGE SCALE GENOMIC DNA]</scope>
    <source>
        <strain evidence="9 10">F363</strain>
    </source>
</reference>
<evidence type="ECO:0000256" key="5">
    <source>
        <dbReference type="ARBA" id="ARBA00022741"/>
    </source>
</evidence>
<evidence type="ECO:0000256" key="4">
    <source>
        <dbReference type="ARBA" id="ARBA00022723"/>
    </source>
</evidence>
<dbReference type="Pfam" id="PF18765">
    <property type="entry name" value="Polbeta"/>
    <property type="match status" value="1"/>
</dbReference>
<dbReference type="EMBL" id="JAVRHQ010000068">
    <property type="protein sequence ID" value="MDT0644998.1"/>
    <property type="molecule type" value="Genomic_DNA"/>
</dbReference>
<keyword evidence="5" id="KW-0547">Nucleotide-binding</keyword>
<protein>
    <submittedName>
        <fullName evidence="9">Nucleotidyltransferase domain-containing protein</fullName>
    </submittedName>
</protein>
<keyword evidence="6" id="KW-0067">ATP-binding</keyword>
<dbReference type="InterPro" id="IPR043519">
    <property type="entry name" value="NT_sf"/>
</dbReference>
<dbReference type="InterPro" id="IPR052038">
    <property type="entry name" value="Type-VII_TA_antitoxin"/>
</dbReference>
<dbReference type="InterPro" id="IPR041633">
    <property type="entry name" value="Polbeta"/>
</dbReference>
<keyword evidence="2" id="KW-0808">Transferase</keyword>
<dbReference type="PANTHER" id="PTHR33571">
    <property type="entry name" value="SSL8005 PROTEIN"/>
    <property type="match status" value="1"/>
</dbReference>
<name>A0ABU3CFG2_9FLAO</name>
<dbReference type="Gene3D" id="3.30.460.10">
    <property type="entry name" value="Beta Polymerase, domain 2"/>
    <property type="match status" value="1"/>
</dbReference>
<evidence type="ECO:0000259" key="8">
    <source>
        <dbReference type="Pfam" id="PF18765"/>
    </source>
</evidence>
<sequence length="99" mass="11752">MNILENHINELNRLCEVHNVDKMYLFGSALKESFSENSDIDFLVRFKKFDLANYFDNYMSFKEDLKKLLGREIDLLEEQTLKNPILIKSINRSKELVYG</sequence>
<evidence type="ECO:0000256" key="2">
    <source>
        <dbReference type="ARBA" id="ARBA00022679"/>
    </source>
</evidence>
<evidence type="ECO:0000256" key="3">
    <source>
        <dbReference type="ARBA" id="ARBA00022695"/>
    </source>
</evidence>
<comment type="cofactor">
    <cofactor evidence="1">
        <name>Mg(2+)</name>
        <dbReference type="ChEBI" id="CHEBI:18420"/>
    </cofactor>
</comment>
<keyword evidence="3" id="KW-0548">Nucleotidyltransferase</keyword>
<proteinExistence type="predicted"/>
<feature type="domain" description="Polymerase beta nucleotidyltransferase" evidence="8">
    <location>
        <begin position="10"/>
        <end position="98"/>
    </location>
</feature>